<evidence type="ECO:0000313" key="5">
    <source>
        <dbReference type="EMBL" id="NDL56637.1"/>
    </source>
</evidence>
<dbReference type="EMBL" id="WLZY01000001">
    <property type="protein sequence ID" value="NDL56637.1"/>
    <property type="molecule type" value="Genomic_DNA"/>
</dbReference>
<dbReference type="SUPFAM" id="SSF46785">
    <property type="entry name" value="Winged helix' DNA-binding domain"/>
    <property type="match status" value="1"/>
</dbReference>
<dbReference type="GO" id="GO:0045892">
    <property type="term" value="P:negative regulation of DNA-templated transcription"/>
    <property type="evidence" value="ECO:0007669"/>
    <property type="project" value="TreeGrafter"/>
</dbReference>
<dbReference type="RefSeq" id="WP_162449190.1">
    <property type="nucleotide sequence ID" value="NZ_WLZY01000001.1"/>
</dbReference>
<comment type="caution">
    <text evidence="5">The sequence shown here is derived from an EMBL/GenBank/DDBJ whole genome shotgun (WGS) entry which is preliminary data.</text>
</comment>
<dbReference type="PANTHER" id="PTHR44846">
    <property type="entry name" value="MANNOSYL-D-GLYCERATE TRANSPORT/METABOLISM SYSTEM REPRESSOR MNGR-RELATED"/>
    <property type="match status" value="1"/>
</dbReference>
<accession>A0A7K3M0S8</accession>
<evidence type="ECO:0000256" key="2">
    <source>
        <dbReference type="ARBA" id="ARBA00023125"/>
    </source>
</evidence>
<dbReference type="PANTHER" id="PTHR44846:SF1">
    <property type="entry name" value="MANNOSYL-D-GLYCERATE TRANSPORT_METABOLISM SYSTEM REPRESSOR MNGR-RELATED"/>
    <property type="match status" value="1"/>
</dbReference>
<dbReference type="CDD" id="cd07377">
    <property type="entry name" value="WHTH_GntR"/>
    <property type="match status" value="1"/>
</dbReference>
<gene>
    <name evidence="5" type="ORF">F7O44_06085</name>
</gene>
<dbReference type="Gene3D" id="1.10.10.10">
    <property type="entry name" value="Winged helix-like DNA-binding domain superfamily/Winged helix DNA-binding domain"/>
    <property type="match status" value="1"/>
</dbReference>
<dbReference type="AlphaFoldDB" id="A0A7K3M0S8"/>
<keyword evidence="3" id="KW-0804">Transcription</keyword>
<evidence type="ECO:0000313" key="6">
    <source>
        <dbReference type="Proteomes" id="UP000460435"/>
    </source>
</evidence>
<protein>
    <submittedName>
        <fullName evidence="5">GntR family transcriptional regulator</fullName>
    </submittedName>
</protein>
<keyword evidence="2" id="KW-0238">DNA-binding</keyword>
<name>A0A7K3M0S8_9ACTN</name>
<dbReference type="InterPro" id="IPR050679">
    <property type="entry name" value="Bact_HTH_transcr_reg"/>
</dbReference>
<evidence type="ECO:0000256" key="3">
    <source>
        <dbReference type="ARBA" id="ARBA00023163"/>
    </source>
</evidence>
<organism evidence="5 6">
    <name type="scientific">Phytoactinopolyspora mesophila</name>
    <dbReference type="NCBI Taxonomy" id="2650750"/>
    <lineage>
        <taxon>Bacteria</taxon>
        <taxon>Bacillati</taxon>
        <taxon>Actinomycetota</taxon>
        <taxon>Actinomycetes</taxon>
        <taxon>Jiangellales</taxon>
        <taxon>Jiangellaceae</taxon>
        <taxon>Phytoactinopolyspora</taxon>
    </lineage>
</organism>
<proteinExistence type="predicted"/>
<evidence type="ECO:0000256" key="1">
    <source>
        <dbReference type="ARBA" id="ARBA00023015"/>
    </source>
</evidence>
<sequence length="70" mass="7872">MLLWRQVAEDILAEIDSGALRPGDKLPSESDLASSYGVSRITVRRAIKELRQEKKVRVVQGRGTYVETND</sequence>
<dbReference type="InterPro" id="IPR000524">
    <property type="entry name" value="Tscrpt_reg_HTH_GntR"/>
</dbReference>
<dbReference type="GO" id="GO:0003677">
    <property type="term" value="F:DNA binding"/>
    <property type="evidence" value="ECO:0007669"/>
    <property type="project" value="UniProtKB-KW"/>
</dbReference>
<evidence type="ECO:0000259" key="4">
    <source>
        <dbReference type="PROSITE" id="PS50949"/>
    </source>
</evidence>
<dbReference type="InterPro" id="IPR036390">
    <property type="entry name" value="WH_DNA-bd_sf"/>
</dbReference>
<reference evidence="5 6" key="1">
    <citation type="submission" date="2019-11" db="EMBL/GenBank/DDBJ databases">
        <authorList>
            <person name="Li X.-J."/>
            <person name="Feng X.-M."/>
        </authorList>
    </citation>
    <scope>NUCLEOTIDE SEQUENCE [LARGE SCALE GENOMIC DNA]</scope>
    <source>
        <strain evidence="5 6">XMNu-373</strain>
    </source>
</reference>
<dbReference type="PROSITE" id="PS50949">
    <property type="entry name" value="HTH_GNTR"/>
    <property type="match status" value="1"/>
</dbReference>
<dbReference type="Proteomes" id="UP000460435">
    <property type="component" value="Unassembled WGS sequence"/>
</dbReference>
<dbReference type="Pfam" id="PF00392">
    <property type="entry name" value="GntR"/>
    <property type="match status" value="1"/>
</dbReference>
<dbReference type="GO" id="GO:0003700">
    <property type="term" value="F:DNA-binding transcription factor activity"/>
    <property type="evidence" value="ECO:0007669"/>
    <property type="project" value="InterPro"/>
</dbReference>
<feature type="domain" description="HTH gntR-type" evidence="4">
    <location>
        <begin position="1"/>
        <end position="69"/>
    </location>
</feature>
<keyword evidence="1" id="KW-0805">Transcription regulation</keyword>
<dbReference type="PRINTS" id="PR00035">
    <property type="entry name" value="HTHGNTR"/>
</dbReference>
<keyword evidence="6" id="KW-1185">Reference proteome</keyword>
<dbReference type="InterPro" id="IPR036388">
    <property type="entry name" value="WH-like_DNA-bd_sf"/>
</dbReference>
<dbReference type="SMART" id="SM00345">
    <property type="entry name" value="HTH_GNTR"/>
    <property type="match status" value="1"/>
</dbReference>